<dbReference type="EMBL" id="GEGO01005786">
    <property type="protein sequence ID" value="JAR89618.1"/>
    <property type="molecule type" value="Transcribed_RNA"/>
</dbReference>
<dbReference type="SUPFAM" id="SSF50353">
    <property type="entry name" value="Cytokine"/>
    <property type="match status" value="1"/>
</dbReference>
<feature type="signal peptide" evidence="2">
    <location>
        <begin position="1"/>
        <end position="23"/>
    </location>
</feature>
<reference evidence="3" key="1">
    <citation type="journal article" date="2018" name="PLoS Negl. Trop. Dis.">
        <title>Sialome diversity of ticks revealed by RNAseq of single tick salivary glands.</title>
        <authorList>
            <person name="Perner J."/>
            <person name="Kropackova S."/>
            <person name="Kopacek P."/>
            <person name="Ribeiro J.M."/>
        </authorList>
    </citation>
    <scope>NUCLEOTIDE SEQUENCE</scope>
    <source>
        <strain evidence="3">Siblings of single egg batch collected in Ceske Budejovice</strain>
        <tissue evidence="3">Salivary glands</tissue>
    </source>
</reference>
<evidence type="ECO:0000256" key="2">
    <source>
        <dbReference type="SAM" id="SignalP"/>
    </source>
</evidence>
<dbReference type="Pfam" id="PF00167">
    <property type="entry name" value="FGF"/>
    <property type="match status" value="1"/>
</dbReference>
<keyword evidence="2" id="KW-0732">Signal</keyword>
<feature type="chain" id="PRO_5007542256" evidence="2">
    <location>
        <begin position="24"/>
        <end position="199"/>
    </location>
</feature>
<sequence length="199" mass="22988">MLIHKFVVPITLTLLVSLVMVKCQSFSFKNKNQELSSDEQDGRSIQIELALYNRCSKGSILLEGKKVTAVAGPSFSKLVLTSVGMDSTLTIHSNGTFLCFNKRGRLVNKKRRSKRKSLCQFREILRHSYSTFESVFNPHWYIGFNRTGHPIQGPNVRSRKWKCAMFQKREFRSAPRQPFDKVSQYEWAKYFETPKPAKS</sequence>
<dbReference type="GO" id="GO:0008083">
    <property type="term" value="F:growth factor activity"/>
    <property type="evidence" value="ECO:0007669"/>
    <property type="project" value="InterPro"/>
</dbReference>
<accession>A0A147BFS1</accession>
<dbReference type="CDD" id="cd23307">
    <property type="entry name" value="beta-trefoil_FGF8-like"/>
    <property type="match status" value="1"/>
</dbReference>
<proteinExistence type="inferred from homology"/>
<evidence type="ECO:0000256" key="1">
    <source>
        <dbReference type="ARBA" id="ARBA00007936"/>
    </source>
</evidence>
<dbReference type="InterPro" id="IPR008996">
    <property type="entry name" value="IL1/FGF"/>
</dbReference>
<protein>
    <submittedName>
        <fullName evidence="3">Putative fibroblast growth factor</fullName>
    </submittedName>
</protein>
<comment type="similarity">
    <text evidence="1">Belongs to the heparin-binding growth factors family.</text>
</comment>
<name>A0A147BFS1_IXORI</name>
<dbReference type="PANTHER" id="PTHR11486">
    <property type="entry name" value="FIBROBLAST GROWTH FACTOR"/>
    <property type="match status" value="1"/>
</dbReference>
<dbReference type="AlphaFoldDB" id="A0A147BFS1"/>
<evidence type="ECO:0000313" key="3">
    <source>
        <dbReference type="EMBL" id="JAR89618.1"/>
    </source>
</evidence>
<dbReference type="InterPro" id="IPR002209">
    <property type="entry name" value="Fibroblast_GF_fam"/>
</dbReference>
<organism evidence="3">
    <name type="scientific">Ixodes ricinus</name>
    <name type="common">Common tick</name>
    <name type="synonym">Acarus ricinus</name>
    <dbReference type="NCBI Taxonomy" id="34613"/>
    <lineage>
        <taxon>Eukaryota</taxon>
        <taxon>Metazoa</taxon>
        <taxon>Ecdysozoa</taxon>
        <taxon>Arthropoda</taxon>
        <taxon>Chelicerata</taxon>
        <taxon>Arachnida</taxon>
        <taxon>Acari</taxon>
        <taxon>Parasitiformes</taxon>
        <taxon>Ixodida</taxon>
        <taxon>Ixodoidea</taxon>
        <taxon>Ixodidae</taxon>
        <taxon>Ixodinae</taxon>
        <taxon>Ixodes</taxon>
    </lineage>
</organism>
<dbReference type="Gene3D" id="2.80.10.50">
    <property type="match status" value="1"/>
</dbReference>
<dbReference type="SMART" id="SM00442">
    <property type="entry name" value="FGF"/>
    <property type="match status" value="1"/>
</dbReference>